<evidence type="ECO:0000313" key="5">
    <source>
        <dbReference type="EMBL" id="KAF3963978.1"/>
    </source>
</evidence>
<dbReference type="Gene3D" id="3.30.950.10">
    <property type="entry name" value="Methyltransferase, Cobalt-precorrin-4 Transmethylase, Domain 2"/>
    <property type="match status" value="1"/>
</dbReference>
<dbReference type="Gene3D" id="3.40.50.970">
    <property type="match status" value="1"/>
</dbReference>
<dbReference type="SUPFAM" id="SSF52518">
    <property type="entry name" value="Thiamin diphosphate-binding fold (THDP-binding)"/>
    <property type="match status" value="1"/>
</dbReference>
<dbReference type="PANTHER" id="PTHR45790">
    <property type="entry name" value="SIROHEME SYNTHASE-RELATED"/>
    <property type="match status" value="1"/>
</dbReference>
<dbReference type="Gene3D" id="1.10.8.850">
    <property type="entry name" value="Histone-lysine N methyltransferase , C-terminal domain-like"/>
    <property type="match status" value="1"/>
</dbReference>
<reference evidence="5" key="1">
    <citation type="submission" date="2020-03" db="EMBL/GenBank/DDBJ databases">
        <title>Castanea mollissima Vanexum genome sequencing.</title>
        <authorList>
            <person name="Staton M."/>
        </authorList>
    </citation>
    <scope>NUCLEOTIDE SEQUENCE</scope>
    <source>
        <tissue evidence="5">Leaf</tissue>
    </source>
</reference>
<keyword evidence="1" id="KW-0627">Porphyrin biosynthesis</keyword>
<dbReference type="Pfam" id="PF10440">
    <property type="entry name" value="WIYLD"/>
    <property type="match status" value="1"/>
</dbReference>
<accession>A0A8J4R4V2</accession>
<evidence type="ECO:0000259" key="4">
    <source>
        <dbReference type="Pfam" id="PF10440"/>
    </source>
</evidence>
<keyword evidence="6" id="KW-1185">Reference proteome</keyword>
<comment type="caution">
    <text evidence="5">The sequence shown here is derived from an EMBL/GenBank/DDBJ whole genome shotgun (WGS) entry which is preliminary data.</text>
</comment>
<dbReference type="Pfam" id="PF00590">
    <property type="entry name" value="TP_methylase"/>
    <property type="match status" value="1"/>
</dbReference>
<dbReference type="EMBL" id="JRKL02001438">
    <property type="protein sequence ID" value="KAF3963978.1"/>
    <property type="molecule type" value="Genomic_DNA"/>
</dbReference>
<dbReference type="InterPro" id="IPR029061">
    <property type="entry name" value="THDP-binding"/>
</dbReference>
<dbReference type="Proteomes" id="UP000737018">
    <property type="component" value="Unassembled WGS sequence"/>
</dbReference>
<feature type="domain" description="WIYLD" evidence="4">
    <location>
        <begin position="124"/>
        <end position="166"/>
    </location>
</feature>
<dbReference type="PANTHER" id="PTHR45790:SF3">
    <property type="entry name" value="S-ADENOSYL-L-METHIONINE-DEPENDENT UROPORPHYRINOGEN III METHYLTRANSFERASE, CHLOROPLASTIC"/>
    <property type="match status" value="1"/>
</dbReference>
<feature type="signal peptide" evidence="2">
    <location>
        <begin position="1"/>
        <end position="16"/>
    </location>
</feature>
<dbReference type="InterPro" id="IPR014776">
    <property type="entry name" value="4pyrrole_Mease_sub2"/>
</dbReference>
<name>A0A8J4R4V2_9ROSI</name>
<evidence type="ECO:0000313" key="6">
    <source>
        <dbReference type="Proteomes" id="UP000737018"/>
    </source>
</evidence>
<dbReference type="OrthoDB" id="508204at2759"/>
<dbReference type="InterPro" id="IPR035996">
    <property type="entry name" value="4pyrrol_Methylase_sf"/>
</dbReference>
<feature type="chain" id="PRO_5035310549" evidence="2">
    <location>
        <begin position="17"/>
        <end position="308"/>
    </location>
</feature>
<sequence>MLLVFAGITAASGIAAELGIPLTHSGVENSVRFLTGHSRKGGTDPLFVAENAADPDSTLVIYMGLSTFPSLALKLMHRGLPPNTLDVAVERGTTPQQRMVVEGTMEFEFVSTKIKRATVSLLVTRMDGAPEHMRQFGFCDQLVRETVKELLKVYGNDGWYFIGGRNSLKLIDLVKVGFSIPLFVNRASLGFGIGLAAMGNRAIAEIQFAYYIFPALDQIVNEAAKFRYRSGNQFNCGGLTIRTPYGAQFVVKAVSLAIARDGASGGVVRTVIINSEGMTRNFNPSDKLPLWHEELEPHNALLDILKKS</sequence>
<dbReference type="SUPFAM" id="SSF53790">
    <property type="entry name" value="Tetrapyrrole methylase"/>
    <property type="match status" value="1"/>
</dbReference>
<evidence type="ECO:0000256" key="1">
    <source>
        <dbReference type="ARBA" id="ARBA00023244"/>
    </source>
</evidence>
<dbReference type="InterPro" id="IPR043017">
    <property type="entry name" value="WIYLD_dom_sf"/>
</dbReference>
<evidence type="ECO:0000259" key="3">
    <source>
        <dbReference type="Pfam" id="PF00590"/>
    </source>
</evidence>
<dbReference type="InterPro" id="IPR050161">
    <property type="entry name" value="Siro_Cobalamin_biosynth"/>
</dbReference>
<feature type="domain" description="Tetrapyrrole methylase" evidence="3">
    <location>
        <begin position="5"/>
        <end position="105"/>
    </location>
</feature>
<dbReference type="GO" id="GO:0004851">
    <property type="term" value="F:uroporphyrin-III C-methyltransferase activity"/>
    <property type="evidence" value="ECO:0007669"/>
    <property type="project" value="TreeGrafter"/>
</dbReference>
<protein>
    <submittedName>
        <fullName evidence="5">Uncharacterized protein</fullName>
    </submittedName>
</protein>
<dbReference type="InterPro" id="IPR000878">
    <property type="entry name" value="4pyrrol_Mease"/>
</dbReference>
<evidence type="ECO:0000256" key="2">
    <source>
        <dbReference type="SAM" id="SignalP"/>
    </source>
</evidence>
<dbReference type="InterPro" id="IPR018848">
    <property type="entry name" value="WIYLD_domain"/>
</dbReference>
<organism evidence="5 6">
    <name type="scientific">Castanea mollissima</name>
    <name type="common">Chinese chestnut</name>
    <dbReference type="NCBI Taxonomy" id="60419"/>
    <lineage>
        <taxon>Eukaryota</taxon>
        <taxon>Viridiplantae</taxon>
        <taxon>Streptophyta</taxon>
        <taxon>Embryophyta</taxon>
        <taxon>Tracheophyta</taxon>
        <taxon>Spermatophyta</taxon>
        <taxon>Magnoliopsida</taxon>
        <taxon>eudicotyledons</taxon>
        <taxon>Gunneridae</taxon>
        <taxon>Pentapetalae</taxon>
        <taxon>rosids</taxon>
        <taxon>fabids</taxon>
        <taxon>Fagales</taxon>
        <taxon>Fagaceae</taxon>
        <taxon>Castanea</taxon>
    </lineage>
</organism>
<dbReference type="AlphaFoldDB" id="A0A8J4R4V2"/>
<gene>
    <name evidence="5" type="ORF">CMV_011686</name>
</gene>
<proteinExistence type="predicted"/>
<dbReference type="GO" id="GO:0019354">
    <property type="term" value="P:siroheme biosynthetic process"/>
    <property type="evidence" value="ECO:0007669"/>
    <property type="project" value="TreeGrafter"/>
</dbReference>
<keyword evidence="2" id="KW-0732">Signal</keyword>